<name>A0ABN9GTF1_9NEOB</name>
<dbReference type="Proteomes" id="UP001162483">
    <property type="component" value="Unassembled WGS sequence"/>
</dbReference>
<dbReference type="EMBL" id="CATNWA010019334">
    <property type="protein sequence ID" value="CAI9612635.1"/>
    <property type="molecule type" value="Genomic_DNA"/>
</dbReference>
<comment type="caution">
    <text evidence="1">The sequence shown here is derived from an EMBL/GenBank/DDBJ whole genome shotgun (WGS) entry which is preliminary data.</text>
</comment>
<sequence length="54" mass="5867">MLLPGPESSHGSLYGLPLLLSPSPHSAMCHFQVSSHCWCVPFFVIGCWQITGLP</sequence>
<accession>A0ABN9GTF1</accession>
<keyword evidence="2" id="KW-1185">Reference proteome</keyword>
<gene>
    <name evidence="1" type="ORF">SPARVUS_LOCUS14737191</name>
</gene>
<evidence type="ECO:0000313" key="2">
    <source>
        <dbReference type="Proteomes" id="UP001162483"/>
    </source>
</evidence>
<evidence type="ECO:0000313" key="1">
    <source>
        <dbReference type="EMBL" id="CAI9612635.1"/>
    </source>
</evidence>
<organism evidence="1 2">
    <name type="scientific">Staurois parvus</name>
    <dbReference type="NCBI Taxonomy" id="386267"/>
    <lineage>
        <taxon>Eukaryota</taxon>
        <taxon>Metazoa</taxon>
        <taxon>Chordata</taxon>
        <taxon>Craniata</taxon>
        <taxon>Vertebrata</taxon>
        <taxon>Euteleostomi</taxon>
        <taxon>Amphibia</taxon>
        <taxon>Batrachia</taxon>
        <taxon>Anura</taxon>
        <taxon>Neobatrachia</taxon>
        <taxon>Ranoidea</taxon>
        <taxon>Ranidae</taxon>
        <taxon>Staurois</taxon>
    </lineage>
</organism>
<reference evidence="1" key="1">
    <citation type="submission" date="2023-05" db="EMBL/GenBank/DDBJ databases">
        <authorList>
            <person name="Stuckert A."/>
        </authorList>
    </citation>
    <scope>NUCLEOTIDE SEQUENCE</scope>
</reference>
<proteinExistence type="predicted"/>
<protein>
    <submittedName>
        <fullName evidence="1">Uncharacterized protein</fullName>
    </submittedName>
</protein>